<organism evidence="3 4">
    <name type="scientific">Sellimonas caecigallum</name>
    <dbReference type="NCBI Taxonomy" id="2592333"/>
    <lineage>
        <taxon>Bacteria</taxon>
        <taxon>Bacillati</taxon>
        <taxon>Bacillota</taxon>
        <taxon>Clostridia</taxon>
        <taxon>Lachnospirales</taxon>
        <taxon>Lachnospiraceae</taxon>
        <taxon>Sellimonas</taxon>
    </lineage>
</organism>
<dbReference type="PANTHER" id="PTHR43022:SF1">
    <property type="entry name" value="PROTEIN SMF"/>
    <property type="match status" value="1"/>
</dbReference>
<dbReference type="PANTHER" id="PTHR43022">
    <property type="entry name" value="PROTEIN SMF"/>
    <property type="match status" value="1"/>
</dbReference>
<dbReference type="InterPro" id="IPR036388">
    <property type="entry name" value="WH-like_DNA-bd_sf"/>
</dbReference>
<dbReference type="InterPro" id="IPR057666">
    <property type="entry name" value="DrpA_SLOG"/>
</dbReference>
<dbReference type="SUPFAM" id="SSF102405">
    <property type="entry name" value="MCP/YpsA-like"/>
    <property type="match status" value="1"/>
</dbReference>
<dbReference type="InterPro" id="IPR003488">
    <property type="entry name" value="DprA"/>
</dbReference>
<dbReference type="Pfam" id="PF02481">
    <property type="entry name" value="DNA_processg_A"/>
    <property type="match status" value="1"/>
</dbReference>
<comment type="caution">
    <text evidence="3">The sequence shown here is derived from an EMBL/GenBank/DDBJ whole genome shotgun (WGS) entry which is preliminary data.</text>
</comment>
<evidence type="ECO:0000313" key="3">
    <source>
        <dbReference type="EMBL" id="MBY0757557.1"/>
    </source>
</evidence>
<proteinExistence type="inferred from homology"/>
<evidence type="ECO:0000259" key="2">
    <source>
        <dbReference type="Pfam" id="PF02481"/>
    </source>
</evidence>
<dbReference type="RefSeq" id="WP_087211184.1">
    <property type="nucleotide sequence ID" value="NZ_CP173660.1"/>
</dbReference>
<dbReference type="EMBL" id="VIRV01000001">
    <property type="protein sequence ID" value="MBY0757557.1"/>
    <property type="molecule type" value="Genomic_DNA"/>
</dbReference>
<accession>A0ABS7L3L8</accession>
<name>A0ABS7L3L8_9FIRM</name>
<gene>
    <name evidence="3" type="primary">dprA</name>
    <name evidence="3" type="ORF">FLB61_00285</name>
</gene>
<dbReference type="NCBIfam" id="TIGR00732">
    <property type="entry name" value="dprA"/>
    <property type="match status" value="1"/>
</dbReference>
<sequence>MCRENEFYEYWLACVKGITSSQKRKLREMFGTEKELFYIEETGYKSCMLLTEKECENLRENQRKGVMDARKREWEKARKNGMRIVTYFSAEYPERLRQIPDPPYALFGMGPDCFRFPKGTAAIVGARSASPYGLKMAYEFGKNLSASGIYIISGMARGVDGEGIRGALDGSCTAVAVLGCGADVCYPRENRGLYEALKKTGGILSEYPPGTPPLAWNFPPRNRIISGLSDIVLVMEAKERSGSLITADFALEQGKDVYALPGPVTSVLSKGCNRLIRQGAGILLSPEELLLDLPYEMQKKVFQNVKNSEENEIKLESPEKLLYSLLCLYPKSLSELEEESGFSRGKTMEILLQLELAGWVQEISKNYYIRLK</sequence>
<dbReference type="Gene3D" id="3.40.50.450">
    <property type="match status" value="1"/>
</dbReference>
<comment type="similarity">
    <text evidence="1">Belongs to the DprA/Smf family.</text>
</comment>
<feature type="domain" description="Smf/DprA SLOG" evidence="2">
    <location>
        <begin position="84"/>
        <end position="292"/>
    </location>
</feature>
<protein>
    <submittedName>
        <fullName evidence="3">DNA-protecting protein DprA</fullName>
    </submittedName>
</protein>
<evidence type="ECO:0000256" key="1">
    <source>
        <dbReference type="ARBA" id="ARBA00006525"/>
    </source>
</evidence>
<dbReference type="Gene3D" id="1.10.10.10">
    <property type="entry name" value="Winged helix-like DNA-binding domain superfamily/Winged helix DNA-binding domain"/>
    <property type="match status" value="1"/>
</dbReference>
<reference evidence="3 4" key="1">
    <citation type="journal article" date="2020" name="New Microbes New Infect">
        <title>Sellimonas caecigallum sp. nov., description and genome sequence of a new member of the Sellimonas genus isolated from the cecum of feral chicken.</title>
        <authorList>
            <person name="Wongkuna S."/>
            <person name="Ghimire S."/>
            <person name="Antony L."/>
            <person name="Chankhamhaengdecha S."/>
            <person name="Janvilisri T."/>
            <person name="Scaria J."/>
        </authorList>
    </citation>
    <scope>NUCLEOTIDE SEQUENCE [LARGE SCALE GENOMIC DNA]</scope>
    <source>
        <strain evidence="3 4">SW451</strain>
    </source>
</reference>
<dbReference type="Proteomes" id="UP000779049">
    <property type="component" value="Unassembled WGS sequence"/>
</dbReference>
<keyword evidence="4" id="KW-1185">Reference proteome</keyword>
<evidence type="ECO:0000313" key="4">
    <source>
        <dbReference type="Proteomes" id="UP000779049"/>
    </source>
</evidence>